<feature type="domain" description="6-phosphogluconate dehydrogenase NADP-binding" evidence="10">
    <location>
        <begin position="27"/>
        <end position="187"/>
    </location>
</feature>
<feature type="domain" description="3-hydroxyisobutyrate dehydrogenase-like NAD-binding" evidence="11">
    <location>
        <begin position="190"/>
        <end position="316"/>
    </location>
</feature>
<dbReference type="InterPro" id="IPR002204">
    <property type="entry name" value="3-OH-isobutyrate_DH-rel_CS"/>
</dbReference>
<dbReference type="EMBL" id="CAUJNA010003646">
    <property type="protein sequence ID" value="CAJ1406782.1"/>
    <property type="molecule type" value="Genomic_DNA"/>
</dbReference>
<keyword evidence="5 9" id="KW-0560">Oxidoreductase</keyword>
<sequence length="327" mass="33046">MRTAVSRATRAARHSLPSRRHASLSPLGFVGLGNMGGPMARNLLKAGHEVVAFDVSAANAERFVAAGGKVLESPLAVAAAAKTVVTMLPAGAHVLEVYGGSKGLLADGGAEQGSLLIDCSTCEPAVGKQVAALASRRGAAAVDAPVSGGTPAAEQATLTFMVGGPEPAFQAASLVLQLMGKKVVYCGDAGMGQAAKLCNNLVLGITMAAVCEGHALAGRLGLDQQKLADILNTSSGRCWSSDTYNPCPGVMENVPAARGYTGGFACDLMLKDLGLATSAAFTSSPKLGLPMGGLALQLYSQMSARGDGAKDFSGLYPHVSAGETKKS</sequence>
<dbReference type="GO" id="GO:0009083">
    <property type="term" value="P:branched-chain amino acid catabolic process"/>
    <property type="evidence" value="ECO:0007669"/>
    <property type="project" value="UniProtKB-KW"/>
</dbReference>
<accession>A0AA36JJK4</accession>
<dbReference type="PROSITE" id="PS00895">
    <property type="entry name" value="3_HYDROXYISOBUT_DH"/>
    <property type="match status" value="1"/>
</dbReference>
<dbReference type="GO" id="GO:0051287">
    <property type="term" value="F:NAD binding"/>
    <property type="evidence" value="ECO:0007669"/>
    <property type="project" value="InterPro"/>
</dbReference>
<dbReference type="AlphaFoldDB" id="A0AA36JJK4"/>
<organism evidence="12 13">
    <name type="scientific">Effrenium voratum</name>
    <dbReference type="NCBI Taxonomy" id="2562239"/>
    <lineage>
        <taxon>Eukaryota</taxon>
        <taxon>Sar</taxon>
        <taxon>Alveolata</taxon>
        <taxon>Dinophyceae</taxon>
        <taxon>Suessiales</taxon>
        <taxon>Symbiodiniaceae</taxon>
        <taxon>Effrenium</taxon>
    </lineage>
</organism>
<evidence type="ECO:0000256" key="7">
    <source>
        <dbReference type="ARBA" id="ARBA00049197"/>
    </source>
</evidence>
<dbReference type="Pfam" id="PF03446">
    <property type="entry name" value="NAD_binding_2"/>
    <property type="match status" value="1"/>
</dbReference>
<comment type="pathway">
    <text evidence="1 9">Amino-acid degradation; L-valine degradation.</text>
</comment>
<feature type="active site" evidence="8">
    <location>
        <position position="196"/>
    </location>
</feature>
<evidence type="ECO:0000256" key="5">
    <source>
        <dbReference type="ARBA" id="ARBA00023002"/>
    </source>
</evidence>
<dbReference type="NCBIfam" id="TIGR01692">
    <property type="entry name" value="HIBADH"/>
    <property type="match status" value="1"/>
</dbReference>
<dbReference type="InterPro" id="IPR008927">
    <property type="entry name" value="6-PGluconate_DH-like_C_sf"/>
</dbReference>
<evidence type="ECO:0000256" key="6">
    <source>
        <dbReference type="ARBA" id="ARBA00023027"/>
    </source>
</evidence>
<proteinExistence type="inferred from homology"/>
<evidence type="ECO:0000313" key="13">
    <source>
        <dbReference type="Proteomes" id="UP001178507"/>
    </source>
</evidence>
<evidence type="ECO:0000259" key="10">
    <source>
        <dbReference type="Pfam" id="PF03446"/>
    </source>
</evidence>
<evidence type="ECO:0000259" key="11">
    <source>
        <dbReference type="Pfam" id="PF14833"/>
    </source>
</evidence>
<dbReference type="Proteomes" id="UP001178507">
    <property type="component" value="Unassembled WGS sequence"/>
</dbReference>
<evidence type="ECO:0000256" key="3">
    <source>
        <dbReference type="ARBA" id="ARBA00012991"/>
    </source>
</evidence>
<dbReference type="InterPro" id="IPR029154">
    <property type="entry name" value="HIBADH-like_NADP-bd"/>
</dbReference>
<dbReference type="InterPro" id="IPR006115">
    <property type="entry name" value="6PGDH_NADP-bd"/>
</dbReference>
<dbReference type="InterPro" id="IPR036291">
    <property type="entry name" value="NAD(P)-bd_dom_sf"/>
</dbReference>
<evidence type="ECO:0000256" key="8">
    <source>
        <dbReference type="PIRSR" id="PIRSR000103-1"/>
    </source>
</evidence>
<dbReference type="Pfam" id="PF14833">
    <property type="entry name" value="NAD_binding_11"/>
    <property type="match status" value="1"/>
</dbReference>
<keyword evidence="13" id="KW-1185">Reference proteome</keyword>
<dbReference type="SUPFAM" id="SSF48179">
    <property type="entry name" value="6-phosphogluconate dehydrogenase C-terminal domain-like"/>
    <property type="match status" value="1"/>
</dbReference>
<dbReference type="InterPro" id="IPR015815">
    <property type="entry name" value="HIBADH-related"/>
</dbReference>
<dbReference type="PANTHER" id="PTHR22981:SF7">
    <property type="entry name" value="3-HYDROXYISOBUTYRATE DEHYDROGENASE, MITOCHONDRIAL"/>
    <property type="match status" value="1"/>
</dbReference>
<evidence type="ECO:0000256" key="2">
    <source>
        <dbReference type="ARBA" id="ARBA00006013"/>
    </source>
</evidence>
<keyword evidence="4 9" id="KW-0101">Branched-chain amino acid catabolism</keyword>
<comment type="caution">
    <text evidence="12">The sequence shown here is derived from an EMBL/GenBank/DDBJ whole genome shotgun (WGS) entry which is preliminary data.</text>
</comment>
<gene>
    <name evidence="12" type="ORF">EVOR1521_LOCUS28648</name>
</gene>
<dbReference type="InterPro" id="IPR011548">
    <property type="entry name" value="HIBADH"/>
</dbReference>
<name>A0AA36JJK4_9DINO</name>
<dbReference type="PIRSF" id="PIRSF000103">
    <property type="entry name" value="HIBADH"/>
    <property type="match status" value="1"/>
</dbReference>
<keyword evidence="6 9" id="KW-0520">NAD</keyword>
<protein>
    <recommendedName>
        <fullName evidence="3 9">3-hydroxyisobutyrate dehydrogenase</fullName>
        <shortName evidence="9">HIBADH</shortName>
        <ecNumber evidence="3 9">1.1.1.31</ecNumber>
    </recommendedName>
</protein>
<evidence type="ECO:0000256" key="9">
    <source>
        <dbReference type="RuleBase" id="RU910714"/>
    </source>
</evidence>
<dbReference type="GO" id="GO:0050661">
    <property type="term" value="F:NADP binding"/>
    <property type="evidence" value="ECO:0007669"/>
    <property type="project" value="InterPro"/>
</dbReference>
<comment type="similarity">
    <text evidence="2">Belongs to the HIBADH-related family. 3-hydroxyisobutyrate dehydrogenase subfamily.</text>
</comment>
<reference evidence="12" key="1">
    <citation type="submission" date="2023-08" db="EMBL/GenBank/DDBJ databases">
        <authorList>
            <person name="Chen Y."/>
            <person name="Shah S."/>
            <person name="Dougan E. K."/>
            <person name="Thang M."/>
            <person name="Chan C."/>
        </authorList>
    </citation>
    <scope>NUCLEOTIDE SEQUENCE</scope>
</reference>
<dbReference type="EC" id="1.1.1.31" evidence="3 9"/>
<dbReference type="Gene3D" id="3.40.50.720">
    <property type="entry name" value="NAD(P)-binding Rossmann-like Domain"/>
    <property type="match status" value="1"/>
</dbReference>
<dbReference type="Gene3D" id="1.10.1040.10">
    <property type="entry name" value="N-(1-d-carboxylethyl)-l-norvaline Dehydrogenase, domain 2"/>
    <property type="match status" value="1"/>
</dbReference>
<dbReference type="FunFam" id="1.10.1040.10:FF:000006">
    <property type="entry name" value="3-hydroxyisobutyrate dehydrogenase"/>
    <property type="match status" value="1"/>
</dbReference>
<dbReference type="SUPFAM" id="SSF51735">
    <property type="entry name" value="NAD(P)-binding Rossmann-fold domains"/>
    <property type="match status" value="1"/>
</dbReference>
<comment type="catalytic activity">
    <reaction evidence="7 9">
        <text>3-hydroxy-2-methylpropanoate + NAD(+) = 2-methyl-3-oxopropanoate + NADH + H(+)</text>
        <dbReference type="Rhea" id="RHEA:17681"/>
        <dbReference type="ChEBI" id="CHEBI:11805"/>
        <dbReference type="ChEBI" id="CHEBI:15378"/>
        <dbReference type="ChEBI" id="CHEBI:57540"/>
        <dbReference type="ChEBI" id="CHEBI:57700"/>
        <dbReference type="ChEBI" id="CHEBI:57945"/>
        <dbReference type="EC" id="1.1.1.31"/>
    </reaction>
</comment>
<evidence type="ECO:0000313" key="12">
    <source>
        <dbReference type="EMBL" id="CAJ1406782.1"/>
    </source>
</evidence>
<dbReference type="GO" id="GO:0008442">
    <property type="term" value="F:3-hydroxyisobutyrate dehydrogenase activity"/>
    <property type="evidence" value="ECO:0007669"/>
    <property type="project" value="UniProtKB-EC"/>
</dbReference>
<evidence type="ECO:0000256" key="4">
    <source>
        <dbReference type="ARBA" id="ARBA00022456"/>
    </source>
</evidence>
<dbReference type="PANTHER" id="PTHR22981">
    <property type="entry name" value="3-HYDROXYISOBUTYRATE DEHYDROGENASE-RELATED"/>
    <property type="match status" value="1"/>
</dbReference>
<dbReference type="InterPro" id="IPR013328">
    <property type="entry name" value="6PGD_dom2"/>
</dbReference>
<evidence type="ECO:0000256" key="1">
    <source>
        <dbReference type="ARBA" id="ARBA00005109"/>
    </source>
</evidence>